<keyword evidence="9" id="KW-0808">Transferase</keyword>
<evidence type="ECO:0000256" key="15">
    <source>
        <dbReference type="ARBA" id="ARBA00023221"/>
    </source>
</evidence>
<evidence type="ECO:0000259" key="20">
    <source>
        <dbReference type="PROSITE" id="PS50003"/>
    </source>
</evidence>
<comment type="catalytic activity">
    <reaction evidence="18">
        <text>a sterol + UDP-alpha-D-glucose = a sterol 3-beta-D-glucoside + UDP + H(+)</text>
        <dbReference type="Rhea" id="RHEA:22724"/>
        <dbReference type="ChEBI" id="CHEBI:15378"/>
        <dbReference type="ChEBI" id="CHEBI:15889"/>
        <dbReference type="ChEBI" id="CHEBI:37424"/>
        <dbReference type="ChEBI" id="CHEBI:58223"/>
        <dbReference type="ChEBI" id="CHEBI:58885"/>
        <dbReference type="EC" id="2.4.1.173"/>
    </reaction>
    <physiologicalReaction direction="left-to-right" evidence="18">
        <dbReference type="Rhea" id="RHEA:22725"/>
    </physiologicalReaction>
</comment>
<dbReference type="InterPro" id="IPR011993">
    <property type="entry name" value="PH-like_dom_sf"/>
</dbReference>
<dbReference type="GO" id="GO:0016906">
    <property type="term" value="F:sterol 3-beta-glucosyltransferase activity"/>
    <property type="evidence" value="ECO:0007669"/>
    <property type="project" value="UniProtKB-EC"/>
</dbReference>
<keyword evidence="12" id="KW-0443">Lipid metabolism</keyword>
<feature type="compositionally biased region" description="Acidic residues" evidence="19">
    <location>
        <begin position="106"/>
        <end position="120"/>
    </location>
</feature>
<dbReference type="InterPro" id="IPR001849">
    <property type="entry name" value="PH_domain"/>
</dbReference>
<dbReference type="Proteomes" id="UP001360560">
    <property type="component" value="Unassembled WGS sequence"/>
</dbReference>
<dbReference type="SUPFAM" id="SSF53756">
    <property type="entry name" value="UDP-Glycosyltransferase/glycogen phosphorylase"/>
    <property type="match status" value="1"/>
</dbReference>
<keyword evidence="6" id="KW-0963">Cytoplasm</keyword>
<evidence type="ECO:0000256" key="11">
    <source>
        <dbReference type="ARBA" id="ARBA00023011"/>
    </source>
</evidence>
<evidence type="ECO:0000256" key="5">
    <source>
        <dbReference type="ARBA" id="ARBA00017894"/>
    </source>
</evidence>
<dbReference type="SMART" id="SM00233">
    <property type="entry name" value="PH"/>
    <property type="match status" value="1"/>
</dbReference>
<evidence type="ECO:0000256" key="18">
    <source>
        <dbReference type="ARBA" id="ARBA00049453"/>
    </source>
</evidence>
<dbReference type="CDD" id="cd13216">
    <property type="entry name" value="PH-GRAM2_AGT26"/>
    <property type="match status" value="1"/>
</dbReference>
<evidence type="ECO:0000313" key="21">
    <source>
        <dbReference type="EMBL" id="GMM35777.1"/>
    </source>
</evidence>
<keyword evidence="11" id="KW-0756">Sterol biosynthesis</keyword>
<evidence type="ECO:0000256" key="7">
    <source>
        <dbReference type="ARBA" id="ARBA00022516"/>
    </source>
</evidence>
<dbReference type="InterPro" id="IPR004182">
    <property type="entry name" value="GRAM"/>
</dbReference>
<evidence type="ECO:0000256" key="14">
    <source>
        <dbReference type="ARBA" id="ARBA00023166"/>
    </source>
</evidence>
<dbReference type="GO" id="GO:0016020">
    <property type="term" value="C:membrane"/>
    <property type="evidence" value="ECO:0007669"/>
    <property type="project" value="UniProtKB-SubCell"/>
</dbReference>
<dbReference type="SUPFAM" id="SSF50729">
    <property type="entry name" value="PH domain-like"/>
    <property type="match status" value="1"/>
</dbReference>
<dbReference type="InterPro" id="IPR010610">
    <property type="entry name" value="EryCIII-like_C"/>
</dbReference>
<feature type="compositionally biased region" description="Basic and acidic residues" evidence="19">
    <location>
        <begin position="121"/>
        <end position="135"/>
    </location>
</feature>
<protein>
    <recommendedName>
        <fullName evidence="5">Sterol 3-beta-glucosyltransferase</fullName>
        <ecNumber evidence="4">2.4.1.173</ecNumber>
    </recommendedName>
    <alternativeName>
        <fullName evidence="16">Autophagy-related protein 26</fullName>
    </alternativeName>
</protein>
<feature type="compositionally biased region" description="Low complexity" evidence="19">
    <location>
        <begin position="149"/>
        <end position="158"/>
    </location>
</feature>
<dbReference type="Pfam" id="PF03033">
    <property type="entry name" value="Glyco_transf_28"/>
    <property type="match status" value="1"/>
</dbReference>
<evidence type="ECO:0000256" key="6">
    <source>
        <dbReference type="ARBA" id="ARBA00022490"/>
    </source>
</evidence>
<dbReference type="EC" id="2.4.1.173" evidence="4"/>
<evidence type="ECO:0000256" key="13">
    <source>
        <dbReference type="ARBA" id="ARBA00023136"/>
    </source>
</evidence>
<evidence type="ECO:0000256" key="2">
    <source>
        <dbReference type="ARBA" id="ARBA00004496"/>
    </source>
</evidence>
<comment type="subcellular location">
    <subcellularLocation>
        <location evidence="2">Cytoplasm</location>
    </subcellularLocation>
    <subcellularLocation>
        <location evidence="1">Membrane</location>
        <topology evidence="1">Peripheral membrane protein</topology>
    </subcellularLocation>
</comment>
<dbReference type="PANTHER" id="PTHR48050:SF25">
    <property type="entry name" value="STEROL 3-BETA-GLUCOSYLTRANSFERASE"/>
    <property type="match status" value="1"/>
</dbReference>
<keyword evidence="13" id="KW-0472">Membrane</keyword>
<dbReference type="FunFam" id="3.40.50.2000:FF:000029">
    <property type="entry name" value="Sterol 3-beta-glucosyltransferase"/>
    <property type="match status" value="1"/>
</dbReference>
<feature type="domain" description="PH" evidence="20">
    <location>
        <begin position="271"/>
        <end position="426"/>
    </location>
</feature>
<comment type="caution">
    <text evidence="21">The sequence shown here is derived from an EMBL/GenBank/DDBJ whole genome shotgun (WGS) entry which is preliminary data.</text>
</comment>
<sequence>MEHKRFPSIKRGHRDFKLNKAAKSLVLSVPLARSKTLGRKRTKNDDQISPNNHPDSDDEDNSKDLGKLKMGRSVISLLTTTSMYSEFNKFNDNEYIPPNEQNVDDKEVENEDDSDEYSDAVDDKVDETSRNETLKRLSHLNLSLDPAHSSSDTKSSGSKHIQETHGASPLEISIMKSLESKRQVICGVQSSKIISSNKNINTRAAALCNKLISTFGVSESDELVDDHSCWLLRDVLLQGHLYITKEYLLFFAYLPNHFNNTNQNEALQEEKQIMSGNLSTKTSIGSKYQRYWCILKGSLFSVYNSSTDLYFPLLSIDLRYVLKVEIVETEKSTGIAHTAITKIASLTHHENNDELVRKNSTVSAASDVKGDSFLNKIRTRSDTLGSVLETKPQKIRILTENKTYMFSADNLTSATTWVSSIKTQIFALKNKDDKVTIKLPLSNLVDLEVNPIFENAENIRVKVLENSDSFALDDYFFLFFSSCAKAVESINNALELNKEHINQADDGYVNRHEKNSISDNYVPVESIREAESIVSSPLSDDEFDDDIATGTDAPNKISRTKTNLLVANKALKVLNPRNIVKNVIGQTIHNGIEMWSSNPTHYEDLNSLERGSEDPYFVSSDEERSSAAVRFRKYFALPDSEKLIATYYAYLQRNIPLYGKIYLGSNKICFRSLIPGVYTKMILPLCDVETCYKEKNFSFGYSGLVVVIKGHEELFFEFSTNDSRDDCEYLLLKQLDLFKGHTNDGKAIELLDESVKLSSSSNNLIEAEDIKKNKEKINLETGVQVPIIIKDFTFASPNMKPKRTFKITCLTIGSRGDVQPYLALCKKLIEQGHSPRIATHGEFKEVVEKHGIEFCEIAGSPTELMSFMGNHSTISVSFLKDAKSKFSKWIDELLETSWKACQGSEILIESPSAMAGIHIAEALDIPYFRAFTMPWTRTRAYPHAFIVPESKRGGSYNYFTHVMFENVFWKGISGQVNKWRQSTLGLAKTDLYQLQQNKVPFLYNISPTVFPPSVDFPDWITVTGYWFLDEKDNYTPPKELVEFIANAKRDKKKIVYIGFGSIVVSDAKELTEAIIDAVRKADVRCILNKGWSNRLDGDKELEIDLPPEVYNSGSIPHDWLFSHIDAAVHHGGSGTTGSSLRAGLPIIIKPFFGDQFFYAHRIEDMNVGVYLKKLNKESLANAIKKVTTDSRIIEKAKAIGAKIRAEKGVETAVESIYSQLDYSQRLISNKLRASKLRQSEPQSSSLVKGTENAIEDIDDLLNDKTRSPKSHHSRNSSRSSNEHSPRTRRVSNSSWLLL</sequence>
<keyword evidence="10" id="KW-0752">Steroid biosynthesis</keyword>
<comment type="similarity">
    <text evidence="3">Belongs to the glycosyltransferase 28 family.</text>
</comment>
<keyword evidence="22" id="KW-1185">Reference proteome</keyword>
<evidence type="ECO:0000256" key="19">
    <source>
        <dbReference type="SAM" id="MobiDB-lite"/>
    </source>
</evidence>
<dbReference type="PANTHER" id="PTHR48050">
    <property type="entry name" value="STEROL 3-BETA-GLUCOSYLTRANSFERASE"/>
    <property type="match status" value="1"/>
</dbReference>
<dbReference type="Gene3D" id="2.30.29.30">
    <property type="entry name" value="Pleckstrin-homology domain (PH domain)/Phosphotyrosine-binding domain (PTB)"/>
    <property type="match status" value="2"/>
</dbReference>
<dbReference type="Pfam" id="PF02893">
    <property type="entry name" value="GRAM"/>
    <property type="match status" value="1"/>
</dbReference>
<evidence type="ECO:0000256" key="9">
    <source>
        <dbReference type="ARBA" id="ARBA00022679"/>
    </source>
</evidence>
<evidence type="ECO:0000256" key="3">
    <source>
        <dbReference type="ARBA" id="ARBA00006962"/>
    </source>
</evidence>
<dbReference type="SMART" id="SM00568">
    <property type="entry name" value="GRAM"/>
    <property type="match status" value="2"/>
</dbReference>
<dbReference type="InterPro" id="IPR050426">
    <property type="entry name" value="Glycosyltransferase_28"/>
</dbReference>
<organism evidence="21 22">
    <name type="scientific">Saccharomycopsis crataegensis</name>
    <dbReference type="NCBI Taxonomy" id="43959"/>
    <lineage>
        <taxon>Eukaryota</taxon>
        <taxon>Fungi</taxon>
        <taxon>Dikarya</taxon>
        <taxon>Ascomycota</taxon>
        <taxon>Saccharomycotina</taxon>
        <taxon>Saccharomycetes</taxon>
        <taxon>Saccharomycopsidaceae</taxon>
        <taxon>Saccharomycopsis</taxon>
    </lineage>
</organism>
<evidence type="ECO:0000256" key="17">
    <source>
        <dbReference type="ARBA" id="ARBA00047886"/>
    </source>
</evidence>
<keyword evidence="15" id="KW-0753">Steroid metabolism</keyword>
<gene>
    <name evidence="21" type="ORF">DASC09_031020</name>
</gene>
<evidence type="ECO:0000313" key="22">
    <source>
        <dbReference type="Proteomes" id="UP001360560"/>
    </source>
</evidence>
<dbReference type="FunFam" id="2.30.29.30:FF:000303">
    <property type="entry name" value="Sterol 3-beta-glucosyltransferase"/>
    <property type="match status" value="1"/>
</dbReference>
<evidence type="ECO:0000256" key="8">
    <source>
        <dbReference type="ARBA" id="ARBA00022676"/>
    </source>
</evidence>
<comment type="catalytic activity">
    <reaction evidence="17">
        <text>ergosterol + UDP-alpha-D-glucose = ergosteryl 3-beta-D-glucoside + UDP + H(+)</text>
        <dbReference type="Rhea" id="RHEA:61836"/>
        <dbReference type="ChEBI" id="CHEBI:15378"/>
        <dbReference type="ChEBI" id="CHEBI:16933"/>
        <dbReference type="ChEBI" id="CHEBI:52973"/>
        <dbReference type="ChEBI" id="CHEBI:58223"/>
        <dbReference type="ChEBI" id="CHEBI:58885"/>
    </reaction>
    <physiologicalReaction direction="left-to-right" evidence="17">
        <dbReference type="Rhea" id="RHEA:61837"/>
    </physiologicalReaction>
</comment>
<keyword evidence="7" id="KW-0444">Lipid biosynthesis</keyword>
<dbReference type="Pfam" id="PF06722">
    <property type="entry name" value="EryCIII-like_C"/>
    <property type="match status" value="1"/>
</dbReference>
<evidence type="ECO:0000256" key="4">
    <source>
        <dbReference type="ARBA" id="ARBA00012650"/>
    </source>
</evidence>
<feature type="region of interest" description="Disordered" evidence="19">
    <location>
        <begin position="29"/>
        <end position="65"/>
    </location>
</feature>
<feature type="region of interest" description="Disordered" evidence="19">
    <location>
        <begin position="1260"/>
        <end position="1298"/>
    </location>
</feature>
<dbReference type="GO" id="GO:0005737">
    <property type="term" value="C:cytoplasm"/>
    <property type="evidence" value="ECO:0007669"/>
    <property type="project" value="UniProtKB-SubCell"/>
</dbReference>
<accession>A0AAV5QMD6</accession>
<dbReference type="InterPro" id="IPR002213">
    <property type="entry name" value="UDP_glucos_trans"/>
</dbReference>
<name>A0AAV5QMD6_9ASCO</name>
<evidence type="ECO:0000256" key="16">
    <source>
        <dbReference type="ARBA" id="ARBA00029843"/>
    </source>
</evidence>
<dbReference type="GeneID" id="90073752"/>
<dbReference type="CDD" id="cd03784">
    <property type="entry name" value="GT1_Gtf-like"/>
    <property type="match status" value="1"/>
</dbReference>
<keyword evidence="8" id="KW-0328">Glycosyltransferase</keyword>
<reference evidence="21 22" key="1">
    <citation type="journal article" date="2023" name="Elife">
        <title>Identification of key yeast species and microbe-microbe interactions impacting larval growth of Drosophila in the wild.</title>
        <authorList>
            <person name="Mure A."/>
            <person name="Sugiura Y."/>
            <person name="Maeda R."/>
            <person name="Honda K."/>
            <person name="Sakurai N."/>
            <person name="Takahashi Y."/>
            <person name="Watada M."/>
            <person name="Katoh T."/>
            <person name="Gotoh A."/>
            <person name="Gotoh Y."/>
            <person name="Taniguchi I."/>
            <person name="Nakamura K."/>
            <person name="Hayashi T."/>
            <person name="Katayama T."/>
            <person name="Uemura T."/>
            <person name="Hattori Y."/>
        </authorList>
    </citation>
    <scope>NUCLEOTIDE SEQUENCE [LARGE SCALE GENOMIC DNA]</scope>
    <source>
        <strain evidence="21 22">SC-9</strain>
    </source>
</reference>
<keyword evidence="14" id="KW-1207">Sterol metabolism</keyword>
<dbReference type="InterPro" id="IPR048065">
    <property type="entry name" value="ATG26_PH_GRAM2"/>
</dbReference>
<dbReference type="GO" id="GO:0016126">
    <property type="term" value="P:sterol biosynthetic process"/>
    <property type="evidence" value="ECO:0007669"/>
    <property type="project" value="UniProtKB-KW"/>
</dbReference>
<dbReference type="PROSITE" id="PS50003">
    <property type="entry name" value="PH_DOMAIN"/>
    <property type="match status" value="1"/>
</dbReference>
<dbReference type="FunFam" id="3.40.50.2000:FF:000009">
    <property type="entry name" value="Sterol 3-beta-glucosyltransferase UGT80A2"/>
    <property type="match status" value="1"/>
</dbReference>
<dbReference type="GO" id="GO:0005975">
    <property type="term" value="P:carbohydrate metabolic process"/>
    <property type="evidence" value="ECO:0007669"/>
    <property type="project" value="InterPro"/>
</dbReference>
<evidence type="ECO:0000256" key="10">
    <source>
        <dbReference type="ARBA" id="ARBA00022955"/>
    </source>
</evidence>
<evidence type="ECO:0000256" key="12">
    <source>
        <dbReference type="ARBA" id="ARBA00023098"/>
    </source>
</evidence>
<evidence type="ECO:0000256" key="1">
    <source>
        <dbReference type="ARBA" id="ARBA00004170"/>
    </source>
</evidence>
<dbReference type="InterPro" id="IPR004276">
    <property type="entry name" value="GlycoTrans_28_N"/>
</dbReference>
<dbReference type="EMBL" id="BTFZ01000011">
    <property type="protein sequence ID" value="GMM35777.1"/>
    <property type="molecule type" value="Genomic_DNA"/>
</dbReference>
<feature type="region of interest" description="Disordered" evidence="19">
    <location>
        <begin position="91"/>
        <end position="165"/>
    </location>
</feature>
<dbReference type="RefSeq" id="XP_064852773.1">
    <property type="nucleotide sequence ID" value="XM_064996701.1"/>
</dbReference>
<dbReference type="Gene3D" id="3.40.50.2000">
    <property type="entry name" value="Glycogen Phosphorylase B"/>
    <property type="match status" value="2"/>
</dbReference>
<proteinExistence type="inferred from homology"/>